<keyword evidence="1" id="KW-1133">Transmembrane helix</keyword>
<dbReference type="OrthoDB" id="2681078at2759"/>
<protein>
    <recommendedName>
        <fullName evidence="2">Midasin AAA lid domain-containing protein</fullName>
    </recommendedName>
</protein>
<gene>
    <name evidence="3" type="ORF">HD556DRAFT_1471547</name>
</gene>
<dbReference type="AlphaFoldDB" id="A0A9P7DJQ0"/>
<keyword evidence="4" id="KW-1185">Reference proteome</keyword>
<evidence type="ECO:0000313" key="3">
    <source>
        <dbReference type="EMBL" id="KAG1796060.1"/>
    </source>
</evidence>
<feature type="domain" description="Midasin AAA lid" evidence="2">
    <location>
        <begin position="197"/>
        <end position="235"/>
    </location>
</feature>
<dbReference type="InterPro" id="IPR041190">
    <property type="entry name" value="Midasin_AAA_lid_5"/>
</dbReference>
<feature type="transmembrane region" description="Helical" evidence="1">
    <location>
        <begin position="20"/>
        <end position="41"/>
    </location>
</feature>
<dbReference type="Pfam" id="PF17865">
    <property type="entry name" value="AAA_lid_5"/>
    <property type="match status" value="1"/>
</dbReference>
<name>A0A9P7DJQ0_9AGAM</name>
<dbReference type="GeneID" id="64602210"/>
<accession>A0A9P7DJQ0</accession>
<reference evidence="3" key="1">
    <citation type="journal article" date="2020" name="New Phytol.">
        <title>Comparative genomics reveals dynamic genome evolution in host specialist ectomycorrhizal fungi.</title>
        <authorList>
            <person name="Lofgren L.A."/>
            <person name="Nguyen N.H."/>
            <person name="Vilgalys R."/>
            <person name="Ruytinx J."/>
            <person name="Liao H.L."/>
            <person name="Branco S."/>
            <person name="Kuo A."/>
            <person name="LaButti K."/>
            <person name="Lipzen A."/>
            <person name="Andreopoulos W."/>
            <person name="Pangilinan J."/>
            <person name="Riley R."/>
            <person name="Hundley H."/>
            <person name="Na H."/>
            <person name="Barry K."/>
            <person name="Grigoriev I.V."/>
            <person name="Stajich J.E."/>
            <person name="Kennedy P.G."/>
        </authorList>
    </citation>
    <scope>NUCLEOTIDE SEQUENCE</scope>
    <source>
        <strain evidence="3">S12</strain>
    </source>
</reference>
<evidence type="ECO:0000313" key="4">
    <source>
        <dbReference type="Proteomes" id="UP000719766"/>
    </source>
</evidence>
<evidence type="ECO:0000259" key="2">
    <source>
        <dbReference type="Pfam" id="PF17865"/>
    </source>
</evidence>
<dbReference type="RefSeq" id="XP_041161713.1">
    <property type="nucleotide sequence ID" value="XM_041308446.1"/>
</dbReference>
<sequence>MSTDVSYEPRLGESPPLSTLNMFSICSAVYILSAWLSMFAIRSQAVVYFVYARLSTPLSIDLCARWLHDDDDIEDRFIAFRLLIELHEELYPCLYAFLQKPCLSKGPFAFIAAAPSVAEIETIRLHRMLLAYYRQVLRANRLLPKHLLWDGSLLSKLLFPPHPDTDVRLLAARCYASYVSMAKIERVCDKGAVMDVAELADGSNKKPRHSIRTLARALMFAAYIAGPFRLRRALW</sequence>
<evidence type="ECO:0000256" key="1">
    <source>
        <dbReference type="SAM" id="Phobius"/>
    </source>
</evidence>
<comment type="caution">
    <text evidence="3">The sequence shown here is derived from an EMBL/GenBank/DDBJ whole genome shotgun (WGS) entry which is preliminary data.</text>
</comment>
<dbReference type="Proteomes" id="UP000719766">
    <property type="component" value="Unassembled WGS sequence"/>
</dbReference>
<dbReference type="EMBL" id="JABBWE010000020">
    <property type="protein sequence ID" value="KAG1796060.1"/>
    <property type="molecule type" value="Genomic_DNA"/>
</dbReference>
<keyword evidence="1" id="KW-0472">Membrane</keyword>
<organism evidence="3 4">
    <name type="scientific">Suillus plorans</name>
    <dbReference type="NCBI Taxonomy" id="116603"/>
    <lineage>
        <taxon>Eukaryota</taxon>
        <taxon>Fungi</taxon>
        <taxon>Dikarya</taxon>
        <taxon>Basidiomycota</taxon>
        <taxon>Agaricomycotina</taxon>
        <taxon>Agaricomycetes</taxon>
        <taxon>Agaricomycetidae</taxon>
        <taxon>Boletales</taxon>
        <taxon>Suillineae</taxon>
        <taxon>Suillaceae</taxon>
        <taxon>Suillus</taxon>
    </lineage>
</organism>
<keyword evidence="1" id="KW-0812">Transmembrane</keyword>
<proteinExistence type="predicted"/>